<evidence type="ECO:0000313" key="2">
    <source>
        <dbReference type="Proteomes" id="UP000281553"/>
    </source>
</evidence>
<dbReference type="AlphaFoldDB" id="A0A3P6PLD6"/>
<evidence type="ECO:0000313" key="1">
    <source>
        <dbReference type="EMBL" id="VDK36759.1"/>
    </source>
</evidence>
<organism evidence="1 2">
    <name type="scientific">Dibothriocephalus latus</name>
    <name type="common">Fish tapeworm</name>
    <name type="synonym">Diphyllobothrium latum</name>
    <dbReference type="NCBI Taxonomy" id="60516"/>
    <lineage>
        <taxon>Eukaryota</taxon>
        <taxon>Metazoa</taxon>
        <taxon>Spiralia</taxon>
        <taxon>Lophotrochozoa</taxon>
        <taxon>Platyhelminthes</taxon>
        <taxon>Cestoda</taxon>
        <taxon>Eucestoda</taxon>
        <taxon>Diphyllobothriidea</taxon>
        <taxon>Diphyllobothriidae</taxon>
        <taxon>Dibothriocephalus</taxon>
    </lineage>
</organism>
<accession>A0A3P6PLD6</accession>
<protein>
    <recommendedName>
        <fullName evidence="3">Reverse transcriptase domain-containing protein</fullName>
    </recommendedName>
</protein>
<sequence>MSPNQAVFQAGSERVDQIFTVGRTQDLHHGYQQPTVVCFIDFAAAFDSIPCESPWRIMELDGLPTKIIAMIKTSMTQTLREFSSISIFPNCSIIGLVFDKIVFYRQFC</sequence>
<reference evidence="1 2" key="1">
    <citation type="submission" date="2018-11" db="EMBL/GenBank/DDBJ databases">
        <authorList>
            <consortium name="Pathogen Informatics"/>
        </authorList>
    </citation>
    <scope>NUCLEOTIDE SEQUENCE [LARGE SCALE GENOMIC DNA]</scope>
</reference>
<dbReference type="Proteomes" id="UP000281553">
    <property type="component" value="Unassembled WGS sequence"/>
</dbReference>
<name>A0A3P6PLD6_DIBLA</name>
<proteinExistence type="predicted"/>
<gene>
    <name evidence="1" type="ORF">DILT_LOCUS806</name>
</gene>
<keyword evidence="2" id="KW-1185">Reference proteome</keyword>
<dbReference type="OrthoDB" id="6142323at2759"/>
<evidence type="ECO:0008006" key="3">
    <source>
        <dbReference type="Google" id="ProtNLM"/>
    </source>
</evidence>
<dbReference type="EMBL" id="UYRU01003991">
    <property type="protein sequence ID" value="VDK36759.1"/>
    <property type="molecule type" value="Genomic_DNA"/>
</dbReference>